<comment type="caution">
    <text evidence="7">The sequence shown here is derived from an EMBL/GenBank/DDBJ whole genome shotgun (WGS) entry which is preliminary data.</text>
</comment>
<evidence type="ECO:0000256" key="5">
    <source>
        <dbReference type="SAM" id="MobiDB-lite"/>
    </source>
</evidence>
<evidence type="ECO:0000256" key="3">
    <source>
        <dbReference type="ARBA" id="ARBA00023125"/>
    </source>
</evidence>
<dbReference type="SUPFAM" id="SSF88659">
    <property type="entry name" value="Sigma3 and sigma4 domains of RNA polymerase sigma factors"/>
    <property type="match status" value="2"/>
</dbReference>
<name>A0ABW7QNW8_9ACTN</name>
<protein>
    <submittedName>
        <fullName evidence="7">RNA polymerase sigma factor SigF</fullName>
    </submittedName>
</protein>
<gene>
    <name evidence="7" type="ORF">ACH4F9_16825</name>
</gene>
<evidence type="ECO:0000259" key="6">
    <source>
        <dbReference type="PROSITE" id="PS00715"/>
    </source>
</evidence>
<dbReference type="Pfam" id="PF04539">
    <property type="entry name" value="Sigma70_r3"/>
    <property type="match status" value="1"/>
</dbReference>
<dbReference type="InterPro" id="IPR014322">
    <property type="entry name" value="RNA_pol_sigma-B/F/G"/>
</dbReference>
<keyword evidence="8" id="KW-1185">Reference proteome</keyword>
<dbReference type="PROSITE" id="PS00715">
    <property type="entry name" value="SIGMA70_1"/>
    <property type="match status" value="1"/>
</dbReference>
<feature type="domain" description="RNA polymerase sigma-70" evidence="6">
    <location>
        <begin position="134"/>
        <end position="147"/>
    </location>
</feature>
<dbReference type="InterPro" id="IPR013324">
    <property type="entry name" value="RNA_pol_sigma_r3/r4-like"/>
</dbReference>
<dbReference type="PANTHER" id="PTHR30385:SF4">
    <property type="entry name" value="RNA POLYMERASE SIGMA-E FACTOR"/>
    <property type="match status" value="1"/>
</dbReference>
<dbReference type="Gene3D" id="1.10.10.10">
    <property type="entry name" value="Winged helix-like DNA-binding domain superfamily/Winged helix DNA-binding domain"/>
    <property type="match status" value="2"/>
</dbReference>
<dbReference type="Pfam" id="PF04545">
    <property type="entry name" value="Sigma70_r4"/>
    <property type="match status" value="1"/>
</dbReference>
<dbReference type="RefSeq" id="WP_397712366.1">
    <property type="nucleotide sequence ID" value="NZ_JBIRGN010000003.1"/>
</dbReference>
<reference evidence="7 8" key="1">
    <citation type="submission" date="2024-10" db="EMBL/GenBank/DDBJ databases">
        <title>The Natural Products Discovery Center: Release of the First 8490 Sequenced Strains for Exploring Actinobacteria Biosynthetic Diversity.</title>
        <authorList>
            <person name="Kalkreuter E."/>
            <person name="Kautsar S.A."/>
            <person name="Yang D."/>
            <person name="Bader C.D."/>
            <person name="Teijaro C.N."/>
            <person name="Fluegel L."/>
            <person name="Davis C.M."/>
            <person name="Simpson J.R."/>
            <person name="Lauterbach L."/>
            <person name="Steele A.D."/>
            <person name="Gui C."/>
            <person name="Meng S."/>
            <person name="Li G."/>
            <person name="Viehrig K."/>
            <person name="Ye F."/>
            <person name="Su P."/>
            <person name="Kiefer A.F."/>
            <person name="Nichols A."/>
            <person name="Cepeda A.J."/>
            <person name="Yan W."/>
            <person name="Fan B."/>
            <person name="Jiang Y."/>
            <person name="Adhikari A."/>
            <person name="Zheng C.-J."/>
            <person name="Schuster L."/>
            <person name="Cowan T.M."/>
            <person name="Smanski M.J."/>
            <person name="Chevrette M.G."/>
            <person name="De Carvalho L.P.S."/>
            <person name="Shen B."/>
        </authorList>
    </citation>
    <scope>NUCLEOTIDE SEQUENCE [LARGE SCALE GENOMIC DNA]</scope>
    <source>
        <strain evidence="7 8">NPDC017990</strain>
    </source>
</reference>
<dbReference type="InterPro" id="IPR000943">
    <property type="entry name" value="RNA_pol_sigma70"/>
</dbReference>
<dbReference type="InterPro" id="IPR014284">
    <property type="entry name" value="RNA_pol_sigma-70_dom"/>
</dbReference>
<dbReference type="PRINTS" id="PR00046">
    <property type="entry name" value="SIGMA70FCT"/>
</dbReference>
<evidence type="ECO:0000313" key="8">
    <source>
        <dbReference type="Proteomes" id="UP001610818"/>
    </source>
</evidence>
<dbReference type="NCBIfam" id="TIGR02980">
    <property type="entry name" value="SigBFG"/>
    <property type="match status" value="1"/>
</dbReference>
<dbReference type="InterPro" id="IPR007630">
    <property type="entry name" value="RNA_pol_sigma70_r4"/>
</dbReference>
<dbReference type="CDD" id="cd06171">
    <property type="entry name" value="Sigma70_r4"/>
    <property type="match status" value="1"/>
</dbReference>
<evidence type="ECO:0000256" key="2">
    <source>
        <dbReference type="ARBA" id="ARBA00023082"/>
    </source>
</evidence>
<proteinExistence type="predicted"/>
<dbReference type="Gene3D" id="1.20.120.1810">
    <property type="match status" value="1"/>
</dbReference>
<dbReference type="NCBIfam" id="TIGR02937">
    <property type="entry name" value="sigma70-ECF"/>
    <property type="match status" value="1"/>
</dbReference>
<keyword evidence="2" id="KW-0731">Sigma factor</keyword>
<sequence length="341" mass="37271">MPDAMESAERVVDVDVDISADVDVDLSMAEPVDPAEPVEPSSEAAVPGAPVVPAQAGGRSRGAAVGLPWIEEANEVAPKDARELSTLFFERLRTLESGSPDHTYTRDTLIEMNLSLVHYVAGRFRNRGNGQLEDLVQVGTIGLIKAIDRFDVSRGYKFVSFAVPCILGEIKRYFRDTSWAVHVPRRLQELRTDLVKAQERLSGVLGREPTVRELAAELEVTEEQVLEAIVAANGYAAGSLDTPHGPGDPGDTYKSGRSLADAMGAPDPAIEVFEHLYDLAPLLAELGERERRIIEMRFGQEMTQAEIGAELGISQMHVSRLLSRTLARLRTGLVTESDKEE</sequence>
<accession>A0ABW7QNW8</accession>
<dbReference type="EMBL" id="JBIRGQ010000003">
    <property type="protein sequence ID" value="MFH8546666.1"/>
    <property type="molecule type" value="Genomic_DNA"/>
</dbReference>
<keyword evidence="3" id="KW-0238">DNA-binding</keyword>
<dbReference type="SUPFAM" id="SSF88946">
    <property type="entry name" value="Sigma2 domain of RNA polymerase sigma factors"/>
    <property type="match status" value="1"/>
</dbReference>
<evidence type="ECO:0000256" key="4">
    <source>
        <dbReference type="ARBA" id="ARBA00023163"/>
    </source>
</evidence>
<dbReference type="Pfam" id="PF04542">
    <property type="entry name" value="Sigma70_r2"/>
    <property type="match status" value="1"/>
</dbReference>
<keyword evidence="1" id="KW-0805">Transcription regulation</keyword>
<dbReference type="InterPro" id="IPR007624">
    <property type="entry name" value="RNA_pol_sigma70_r3"/>
</dbReference>
<dbReference type="PANTHER" id="PTHR30385">
    <property type="entry name" value="SIGMA FACTOR F FLAGELLAR"/>
    <property type="match status" value="1"/>
</dbReference>
<feature type="region of interest" description="Disordered" evidence="5">
    <location>
        <begin position="239"/>
        <end position="260"/>
    </location>
</feature>
<dbReference type="InterPro" id="IPR036388">
    <property type="entry name" value="WH-like_DNA-bd_sf"/>
</dbReference>
<dbReference type="Proteomes" id="UP001610818">
    <property type="component" value="Unassembled WGS sequence"/>
</dbReference>
<dbReference type="InterPro" id="IPR007627">
    <property type="entry name" value="RNA_pol_sigma70_r2"/>
</dbReference>
<evidence type="ECO:0000313" key="7">
    <source>
        <dbReference type="EMBL" id="MFH8546666.1"/>
    </source>
</evidence>
<dbReference type="InterPro" id="IPR013325">
    <property type="entry name" value="RNA_pol_sigma_r2"/>
</dbReference>
<evidence type="ECO:0000256" key="1">
    <source>
        <dbReference type="ARBA" id="ARBA00023015"/>
    </source>
</evidence>
<keyword evidence="4" id="KW-0804">Transcription</keyword>
<organism evidence="7 8">
    <name type="scientific">Streptomyces longisporoflavus</name>
    <dbReference type="NCBI Taxonomy" id="28044"/>
    <lineage>
        <taxon>Bacteria</taxon>
        <taxon>Bacillati</taxon>
        <taxon>Actinomycetota</taxon>
        <taxon>Actinomycetes</taxon>
        <taxon>Kitasatosporales</taxon>
        <taxon>Streptomycetaceae</taxon>
        <taxon>Streptomyces</taxon>
    </lineage>
</organism>